<organism evidence="1">
    <name type="scientific">Anguilla anguilla</name>
    <name type="common">European freshwater eel</name>
    <name type="synonym">Muraena anguilla</name>
    <dbReference type="NCBI Taxonomy" id="7936"/>
    <lineage>
        <taxon>Eukaryota</taxon>
        <taxon>Metazoa</taxon>
        <taxon>Chordata</taxon>
        <taxon>Craniata</taxon>
        <taxon>Vertebrata</taxon>
        <taxon>Euteleostomi</taxon>
        <taxon>Actinopterygii</taxon>
        <taxon>Neopterygii</taxon>
        <taxon>Teleostei</taxon>
        <taxon>Anguilliformes</taxon>
        <taxon>Anguillidae</taxon>
        <taxon>Anguilla</taxon>
    </lineage>
</organism>
<evidence type="ECO:0000313" key="1">
    <source>
        <dbReference type="EMBL" id="JAH70440.1"/>
    </source>
</evidence>
<protein>
    <submittedName>
        <fullName evidence="1">Uncharacterized protein</fullName>
    </submittedName>
</protein>
<sequence length="28" mass="3077">MFKGTKYSLCRLSNVVNMAATTGDHCDL</sequence>
<reference evidence="1" key="2">
    <citation type="journal article" date="2015" name="Fish Shellfish Immunol.">
        <title>Early steps in the European eel (Anguilla anguilla)-Vibrio vulnificus interaction in the gills: Role of the RtxA13 toxin.</title>
        <authorList>
            <person name="Callol A."/>
            <person name="Pajuelo D."/>
            <person name="Ebbesson L."/>
            <person name="Teles M."/>
            <person name="MacKenzie S."/>
            <person name="Amaro C."/>
        </authorList>
    </citation>
    <scope>NUCLEOTIDE SEQUENCE</scope>
</reference>
<reference evidence="1" key="1">
    <citation type="submission" date="2014-11" db="EMBL/GenBank/DDBJ databases">
        <authorList>
            <person name="Amaro Gonzalez C."/>
        </authorList>
    </citation>
    <scope>NUCLEOTIDE SEQUENCE</scope>
</reference>
<dbReference type="EMBL" id="GBXM01038137">
    <property type="protein sequence ID" value="JAH70440.1"/>
    <property type="molecule type" value="Transcribed_RNA"/>
</dbReference>
<name>A0A0E9UZ29_ANGAN</name>
<dbReference type="AlphaFoldDB" id="A0A0E9UZ29"/>
<accession>A0A0E9UZ29</accession>
<proteinExistence type="predicted"/>